<gene>
    <name evidence="4" type="ORF">EAH86_06320</name>
</gene>
<dbReference type="InterPro" id="IPR002641">
    <property type="entry name" value="PNPLA_dom"/>
</dbReference>
<feature type="active site" description="Proton acceptor" evidence="2">
    <location>
        <position position="201"/>
    </location>
</feature>
<evidence type="ECO:0000313" key="4">
    <source>
        <dbReference type="EMBL" id="TPG18025.1"/>
    </source>
</evidence>
<keyword evidence="2" id="KW-0378">Hydrolase</keyword>
<protein>
    <submittedName>
        <fullName evidence="4">Patatin-like phospholipase family protein</fullName>
    </submittedName>
</protein>
<feature type="short sequence motif" description="DGA/G" evidence="2">
    <location>
        <begin position="201"/>
        <end position="203"/>
    </location>
</feature>
<evidence type="ECO:0000313" key="5">
    <source>
        <dbReference type="Proteomes" id="UP000317722"/>
    </source>
</evidence>
<dbReference type="AlphaFoldDB" id="A0A502CWQ4"/>
<keyword evidence="2" id="KW-0442">Lipid degradation</keyword>
<keyword evidence="1 2" id="KW-0443">Lipid metabolism</keyword>
<dbReference type="EMBL" id="RCZM01000002">
    <property type="protein sequence ID" value="TPG18025.1"/>
    <property type="molecule type" value="Genomic_DNA"/>
</dbReference>
<accession>A0A502CWQ4</accession>
<dbReference type="OrthoDB" id="4080114at2"/>
<sequence>MDSRTALVLGGGGSAGNAWLIGVIAGLGEAGVDVTSADLVIGTSAGATTAVQIGGASPSQLLSDILVAAPVVRPGPGGSAAVGSDGGRTRPGPVVDHLDRTNRIIAAAADAADMRRRMGTAALEMQATSDGSGQSRWRAIVGARLPSQRWPERAMVITAVDAQTGEPVTFDRHSGVPLVDAVAASTSSGAAYSIGDNRYIDGGYRRNENADLAAGYGRVLVLSPLGGRTRHPLAWGMQLDAQVDELRAGGSRVETILPDDDSLAAFGTNLMDPSTRAPAARAAREQGTALAEQLTEFWL</sequence>
<reference evidence="4 5" key="1">
    <citation type="journal article" date="2019" name="Environ. Microbiol.">
        <title>Species interactions and distinct microbial communities in high Arctic permafrost affected cryosols are associated with the CH4 and CO2 gas fluxes.</title>
        <authorList>
            <person name="Altshuler I."/>
            <person name="Hamel J."/>
            <person name="Turney S."/>
            <person name="Magnuson E."/>
            <person name="Levesque R."/>
            <person name="Greer C."/>
            <person name="Whyte L.G."/>
        </authorList>
    </citation>
    <scope>NUCLEOTIDE SEQUENCE [LARGE SCALE GENOMIC DNA]</scope>
    <source>
        <strain evidence="4 5">S9.3A</strain>
    </source>
</reference>
<feature type="domain" description="PNPLA" evidence="3">
    <location>
        <begin position="8"/>
        <end position="214"/>
    </location>
</feature>
<evidence type="ECO:0000256" key="1">
    <source>
        <dbReference type="ARBA" id="ARBA00023098"/>
    </source>
</evidence>
<dbReference type="RefSeq" id="WP_140737807.1">
    <property type="nucleotide sequence ID" value="NZ_RCZM01000002.1"/>
</dbReference>
<dbReference type="PROSITE" id="PS51635">
    <property type="entry name" value="PNPLA"/>
    <property type="match status" value="1"/>
</dbReference>
<dbReference type="InterPro" id="IPR016035">
    <property type="entry name" value="Acyl_Trfase/lysoPLipase"/>
</dbReference>
<organism evidence="4 5">
    <name type="scientific">Pedococcus bigeumensis</name>
    <dbReference type="NCBI Taxonomy" id="433644"/>
    <lineage>
        <taxon>Bacteria</taxon>
        <taxon>Bacillati</taxon>
        <taxon>Actinomycetota</taxon>
        <taxon>Actinomycetes</taxon>
        <taxon>Micrococcales</taxon>
        <taxon>Intrasporangiaceae</taxon>
        <taxon>Pedococcus</taxon>
    </lineage>
</organism>
<evidence type="ECO:0000256" key="2">
    <source>
        <dbReference type="PROSITE-ProRule" id="PRU01161"/>
    </source>
</evidence>
<feature type="short sequence motif" description="GXSXG" evidence="2">
    <location>
        <begin position="42"/>
        <end position="46"/>
    </location>
</feature>
<dbReference type="GO" id="GO:0016787">
    <property type="term" value="F:hydrolase activity"/>
    <property type="evidence" value="ECO:0007669"/>
    <property type="project" value="UniProtKB-UniRule"/>
</dbReference>
<feature type="active site" description="Nucleophile" evidence="2">
    <location>
        <position position="44"/>
    </location>
</feature>
<proteinExistence type="predicted"/>
<dbReference type="Proteomes" id="UP000317722">
    <property type="component" value="Unassembled WGS sequence"/>
</dbReference>
<dbReference type="SUPFAM" id="SSF52151">
    <property type="entry name" value="FabD/lysophospholipase-like"/>
    <property type="match status" value="1"/>
</dbReference>
<comment type="caution">
    <text evidence="4">The sequence shown here is derived from an EMBL/GenBank/DDBJ whole genome shotgun (WGS) entry which is preliminary data.</text>
</comment>
<evidence type="ECO:0000259" key="3">
    <source>
        <dbReference type="PROSITE" id="PS51635"/>
    </source>
</evidence>
<name>A0A502CWQ4_9MICO</name>
<dbReference type="Gene3D" id="3.40.1090.10">
    <property type="entry name" value="Cytosolic phospholipase A2 catalytic domain"/>
    <property type="match status" value="2"/>
</dbReference>
<dbReference type="Pfam" id="PF01734">
    <property type="entry name" value="Patatin"/>
    <property type="match status" value="1"/>
</dbReference>
<keyword evidence="5" id="KW-1185">Reference proteome</keyword>
<dbReference type="GO" id="GO:0016042">
    <property type="term" value="P:lipid catabolic process"/>
    <property type="evidence" value="ECO:0007669"/>
    <property type="project" value="UniProtKB-UniRule"/>
</dbReference>
<comment type="caution">
    <text evidence="2">Lacks conserved residue(s) required for the propagation of feature annotation.</text>
</comment>